<feature type="active site" evidence="4">
    <location>
        <position position="310"/>
    </location>
</feature>
<evidence type="ECO:0000313" key="7">
    <source>
        <dbReference type="Proteomes" id="UP000007648"/>
    </source>
</evidence>
<keyword evidence="3" id="KW-1015">Disulfide bond</keyword>
<dbReference type="PANTHER" id="PTHR48081:SF28">
    <property type="entry name" value="ALPHA_BETA HYDROLASE FOLD-3 DOMAIN-CONTAINING PROTEIN"/>
    <property type="match status" value="1"/>
</dbReference>
<evidence type="ECO:0000256" key="2">
    <source>
        <dbReference type="ARBA" id="ARBA00022801"/>
    </source>
</evidence>
<sequence length="370" mass="42381">MCVCVCVCVQVGVYTGIFAENLGLMSYWEFLNIIFKWQLLAPISDENITVTDTIVNDVIVHYFVPKKKSHELKRAIIYYHGGGVSFSTFLQYDTFARLAANRLDAVIVGPDFRKFPKYLHPTQWNDAYNFVKSFLQPENLAKYGVDPNRICFLGDSSGGGMAASMIQQVMSDPEITIKPKIQVLIYPGLQMLDTDLPSYRENEFGIMLPKAIAIKLMSEYHTPDESLEQAMKINQHIPVEYSHLFKFINWSILLPEKFKKGHVYNNRIYGSSEMVEKFPGIVDPKISPLLANDSILSLLPLTYILTCQHDVLRDDGLMYVSRLRSNGVQVFHEHIEKGFHGSLFSIHWPYNLDIGWKLIDNVLTWINENL</sequence>
<dbReference type="AlphaFoldDB" id="A0A7N4PYN8"/>
<dbReference type="Gene3D" id="3.40.50.1820">
    <property type="entry name" value="alpha/beta hydrolase"/>
    <property type="match status" value="1"/>
</dbReference>
<keyword evidence="2" id="KW-0378">Hydrolase</keyword>
<dbReference type="InterPro" id="IPR029058">
    <property type="entry name" value="AB_hydrolase_fold"/>
</dbReference>
<dbReference type="GO" id="GO:0016020">
    <property type="term" value="C:membrane"/>
    <property type="evidence" value="ECO:0007669"/>
    <property type="project" value="InterPro"/>
</dbReference>
<dbReference type="GeneTree" id="ENSGT00940000161405"/>
<evidence type="ECO:0000259" key="5">
    <source>
        <dbReference type="Pfam" id="PF07859"/>
    </source>
</evidence>
<dbReference type="Proteomes" id="UP000007648">
    <property type="component" value="Unassembled WGS sequence"/>
</dbReference>
<feature type="domain" description="Alpha/beta hydrolase fold-3" evidence="5">
    <location>
        <begin position="282"/>
        <end position="341"/>
    </location>
</feature>
<dbReference type="GO" id="GO:0052689">
    <property type="term" value="F:carboxylic ester hydrolase activity"/>
    <property type="evidence" value="ECO:0007669"/>
    <property type="project" value="InterPro"/>
</dbReference>
<organism evidence="6 7">
    <name type="scientific">Sarcophilus harrisii</name>
    <name type="common">Tasmanian devil</name>
    <name type="synonym">Sarcophilus laniarius</name>
    <dbReference type="NCBI Taxonomy" id="9305"/>
    <lineage>
        <taxon>Eukaryota</taxon>
        <taxon>Metazoa</taxon>
        <taxon>Chordata</taxon>
        <taxon>Craniata</taxon>
        <taxon>Vertebrata</taxon>
        <taxon>Euteleostomi</taxon>
        <taxon>Mammalia</taxon>
        <taxon>Metatheria</taxon>
        <taxon>Dasyuromorphia</taxon>
        <taxon>Dasyuridae</taxon>
        <taxon>Sarcophilus</taxon>
    </lineage>
</organism>
<feature type="domain" description="Alpha/beta hydrolase fold-3" evidence="5">
    <location>
        <begin position="76"/>
        <end position="227"/>
    </location>
</feature>
<feature type="active site" evidence="4">
    <location>
        <position position="156"/>
    </location>
</feature>
<dbReference type="Pfam" id="PF07859">
    <property type="entry name" value="Abhydrolase_3"/>
    <property type="match status" value="2"/>
</dbReference>
<accession>A0A7N4PYN8</accession>
<protein>
    <recommendedName>
        <fullName evidence="5">Alpha/beta hydrolase fold-3 domain-containing protein</fullName>
    </recommendedName>
</protein>
<dbReference type="Ensembl" id="ENSSHAT00000036342.1">
    <property type="protein sequence ID" value="ENSSHAP00000043832.1"/>
    <property type="gene ID" value="ENSSHAG00000023713.1"/>
</dbReference>
<evidence type="ECO:0000256" key="4">
    <source>
        <dbReference type="PIRSR" id="PIRSR037251-1"/>
    </source>
</evidence>
<comment type="similarity">
    <text evidence="1">Belongs to the 'GDXG' lipolytic enzyme family.</text>
</comment>
<reference evidence="6 7" key="1">
    <citation type="journal article" date="2011" name="Proc. Natl. Acad. Sci. U.S.A.">
        <title>Genetic diversity and population structure of the endangered marsupial Sarcophilus harrisii (Tasmanian devil).</title>
        <authorList>
            <person name="Miller W."/>
            <person name="Hayes V.M."/>
            <person name="Ratan A."/>
            <person name="Petersen D.C."/>
            <person name="Wittekindt N.E."/>
            <person name="Miller J."/>
            <person name="Walenz B."/>
            <person name="Knight J."/>
            <person name="Qi J."/>
            <person name="Zhao F."/>
            <person name="Wang Q."/>
            <person name="Bedoya-Reina O.C."/>
            <person name="Katiyar N."/>
            <person name="Tomsho L.P."/>
            <person name="Kasson L.M."/>
            <person name="Hardie R.A."/>
            <person name="Woodbridge P."/>
            <person name="Tindall E.A."/>
            <person name="Bertelsen M.F."/>
            <person name="Dixon D."/>
            <person name="Pyecroft S."/>
            <person name="Helgen K.M."/>
            <person name="Lesk A.M."/>
            <person name="Pringle T.H."/>
            <person name="Patterson N."/>
            <person name="Zhang Y."/>
            <person name="Kreiss A."/>
            <person name="Woods G.M."/>
            <person name="Jones M.E."/>
            <person name="Schuster S.C."/>
        </authorList>
    </citation>
    <scope>NUCLEOTIDE SEQUENCE [LARGE SCALE GENOMIC DNA]</scope>
</reference>
<dbReference type="PANTHER" id="PTHR48081">
    <property type="entry name" value="AB HYDROLASE SUPERFAMILY PROTEIN C4A8.06C"/>
    <property type="match status" value="1"/>
</dbReference>
<dbReference type="InterPro" id="IPR013094">
    <property type="entry name" value="AB_hydrolase_3"/>
</dbReference>
<dbReference type="SUPFAM" id="SSF53474">
    <property type="entry name" value="alpha/beta-Hydrolases"/>
    <property type="match status" value="1"/>
</dbReference>
<evidence type="ECO:0000313" key="6">
    <source>
        <dbReference type="Ensembl" id="ENSSHAP00000043832.1"/>
    </source>
</evidence>
<evidence type="ECO:0000256" key="1">
    <source>
        <dbReference type="ARBA" id="ARBA00010515"/>
    </source>
</evidence>
<reference evidence="6" key="3">
    <citation type="submission" date="2025-09" db="UniProtKB">
        <authorList>
            <consortium name="Ensembl"/>
        </authorList>
    </citation>
    <scope>IDENTIFICATION</scope>
</reference>
<gene>
    <name evidence="6" type="primary">LOC100921780</name>
</gene>
<dbReference type="InterPro" id="IPR050300">
    <property type="entry name" value="GDXG_lipolytic_enzyme"/>
</dbReference>
<feature type="active site" evidence="4">
    <location>
        <position position="340"/>
    </location>
</feature>
<proteinExistence type="inferred from homology"/>
<reference evidence="6" key="2">
    <citation type="submission" date="2025-08" db="UniProtKB">
        <authorList>
            <consortium name="Ensembl"/>
        </authorList>
    </citation>
    <scope>IDENTIFICATION</scope>
</reference>
<name>A0A7N4PYN8_SARHA</name>
<keyword evidence="7" id="KW-1185">Reference proteome</keyword>
<dbReference type="InParanoid" id="A0A7N4PYN8"/>
<dbReference type="PIRSF" id="PIRSF037251">
    <property type="entry name" value="Arylacetamide_deacetylase"/>
    <property type="match status" value="1"/>
</dbReference>
<evidence type="ECO:0000256" key="3">
    <source>
        <dbReference type="ARBA" id="ARBA00023157"/>
    </source>
</evidence>
<dbReference type="InterPro" id="IPR017157">
    <property type="entry name" value="Arylacetamide_deacetylase"/>
</dbReference>